<dbReference type="InterPro" id="IPR057670">
    <property type="entry name" value="SH3_retrovirus"/>
</dbReference>
<feature type="compositionally biased region" description="Acidic residues" evidence="1">
    <location>
        <begin position="120"/>
        <end position="129"/>
    </location>
</feature>
<reference evidence="4" key="1">
    <citation type="journal article" date="2016" name="Nat. Commun.">
        <title>The Gonium pectorale genome demonstrates co-option of cell cycle regulation during the evolution of multicellularity.</title>
        <authorList>
            <person name="Hanschen E.R."/>
            <person name="Marriage T.N."/>
            <person name="Ferris P.J."/>
            <person name="Hamaji T."/>
            <person name="Toyoda A."/>
            <person name="Fujiyama A."/>
            <person name="Neme R."/>
            <person name="Noguchi H."/>
            <person name="Minakuchi Y."/>
            <person name="Suzuki M."/>
            <person name="Kawai-Toyooka H."/>
            <person name="Smith D.R."/>
            <person name="Sparks H."/>
            <person name="Anderson J."/>
            <person name="Bakaric R."/>
            <person name="Luria V."/>
            <person name="Karger A."/>
            <person name="Kirschner M.W."/>
            <person name="Durand P.M."/>
            <person name="Michod R.E."/>
            <person name="Nozaki H."/>
            <person name="Olson B.J."/>
        </authorList>
    </citation>
    <scope>NUCLEOTIDE SEQUENCE [LARGE SCALE GENOMIC DNA]</scope>
    <source>
        <strain evidence="4">NIES-2863</strain>
    </source>
</reference>
<keyword evidence="4" id="KW-1185">Reference proteome</keyword>
<name>A0A150FWS5_GONPE</name>
<proteinExistence type="predicted"/>
<organism evidence="3 4">
    <name type="scientific">Gonium pectorale</name>
    <name type="common">Green alga</name>
    <dbReference type="NCBI Taxonomy" id="33097"/>
    <lineage>
        <taxon>Eukaryota</taxon>
        <taxon>Viridiplantae</taxon>
        <taxon>Chlorophyta</taxon>
        <taxon>core chlorophytes</taxon>
        <taxon>Chlorophyceae</taxon>
        <taxon>CS clade</taxon>
        <taxon>Chlamydomonadales</taxon>
        <taxon>Volvocaceae</taxon>
        <taxon>Gonium</taxon>
    </lineage>
</organism>
<dbReference type="STRING" id="33097.A0A150FWS5"/>
<evidence type="ECO:0000313" key="4">
    <source>
        <dbReference type="Proteomes" id="UP000075714"/>
    </source>
</evidence>
<evidence type="ECO:0000256" key="1">
    <source>
        <dbReference type="SAM" id="MobiDB-lite"/>
    </source>
</evidence>
<protein>
    <recommendedName>
        <fullName evidence="2">Retroviral polymerase SH3-like domain-containing protein</fullName>
    </recommendedName>
</protein>
<feature type="domain" description="Retroviral polymerase SH3-like" evidence="2">
    <location>
        <begin position="54"/>
        <end position="111"/>
    </location>
</feature>
<comment type="caution">
    <text evidence="3">The sequence shown here is derived from an EMBL/GenBank/DDBJ whole genome shotgun (WGS) entry which is preliminary data.</text>
</comment>
<gene>
    <name evidence="3" type="ORF">GPECTOR_213g433</name>
</gene>
<dbReference type="OrthoDB" id="6776856at2759"/>
<accession>A0A150FWS5</accession>
<feature type="region of interest" description="Disordered" evidence="1">
    <location>
        <begin position="106"/>
        <end position="129"/>
    </location>
</feature>
<dbReference type="Proteomes" id="UP000075714">
    <property type="component" value="Unassembled WGS sequence"/>
</dbReference>
<evidence type="ECO:0000313" key="3">
    <source>
        <dbReference type="EMBL" id="KXZ42063.1"/>
    </source>
</evidence>
<dbReference type="Pfam" id="PF25597">
    <property type="entry name" value="SH3_retrovirus"/>
    <property type="match status" value="1"/>
</dbReference>
<evidence type="ECO:0000259" key="2">
    <source>
        <dbReference type="Pfam" id="PF25597"/>
    </source>
</evidence>
<dbReference type="EMBL" id="LSYV01000212">
    <property type="protein sequence ID" value="KXZ42063.1"/>
    <property type="molecule type" value="Genomic_DNA"/>
</dbReference>
<sequence length="129" mass="14240">MLLGSGLEPRYWRLATEAANAVRLRSPVRGLAVTPHKLFWGVRPSAVPMRVFGCTAYVRKPDHTRSHKFATVADKGRFVGWEPDGNYRVLVNGKLVISRDVAIDETGPWQPTPLAACPDSDSDEDCPPV</sequence>
<dbReference type="AlphaFoldDB" id="A0A150FWS5"/>